<protein>
    <submittedName>
        <fullName evidence="1">Uncharacterized protein</fullName>
    </submittedName>
</protein>
<proteinExistence type="predicted"/>
<reference evidence="1" key="1">
    <citation type="submission" date="2022-04" db="EMBL/GenBank/DDBJ databases">
        <title>Jade perch genome.</title>
        <authorList>
            <person name="Chao B."/>
        </authorList>
    </citation>
    <scope>NUCLEOTIDE SEQUENCE</scope>
    <source>
        <strain evidence="1">CB-2022</strain>
    </source>
</reference>
<comment type="caution">
    <text evidence="1">The sequence shown here is derived from an EMBL/GenBank/DDBJ whole genome shotgun (WGS) entry which is preliminary data.</text>
</comment>
<accession>A0ACB8XA21</accession>
<name>A0ACB8XA21_9TELE</name>
<organism evidence="1 2">
    <name type="scientific">Scortum barcoo</name>
    <name type="common">barcoo grunter</name>
    <dbReference type="NCBI Taxonomy" id="214431"/>
    <lineage>
        <taxon>Eukaryota</taxon>
        <taxon>Metazoa</taxon>
        <taxon>Chordata</taxon>
        <taxon>Craniata</taxon>
        <taxon>Vertebrata</taxon>
        <taxon>Euteleostomi</taxon>
        <taxon>Actinopterygii</taxon>
        <taxon>Neopterygii</taxon>
        <taxon>Teleostei</taxon>
        <taxon>Neoteleostei</taxon>
        <taxon>Acanthomorphata</taxon>
        <taxon>Eupercaria</taxon>
        <taxon>Centrarchiformes</taxon>
        <taxon>Terapontoidei</taxon>
        <taxon>Terapontidae</taxon>
        <taxon>Scortum</taxon>
    </lineage>
</organism>
<sequence length="465" mass="52678">MVVPGAAVDVNHFTVLVHNESLRDTIIPVGTVIGQLCPADPVAPSPRIRAETVTPPTQLDPQLIQFGDSPIPQQWKDRLRQKLCERASVFSLHEWDVGLARDVEHHICLSDPRPFREHSRRLAPADVDDVRKHLQELLHAGIMIKESRSQYALPIVIARKKNGRIRMCIDYRTLNRRTTPDQYTTPRIDDALDCLSGRKPYVLHTDASFKGVGAVLYQEYPEGLRPVAFASRKLSSPEQRYPVHQLEFLALKWAVADKFHDYLYGAKFTVRTDNNPLTYVLTTAKLNATGHRWLAALATYDFDVKYRPGKANTDADLLSRNIADPVESGEWENMSPTALHLTSLEQFSKADLIEAQRKDDVLGTVIEAVKHGVWPRCRDMSPEIRLLRREAGRLVMRDGLLCRVGKNSNDKTLQLVLPGEFRGKRLQSASFTGEKKVISFTEMQQRSLMFLRLPCVVYSNNGKQS</sequence>
<keyword evidence="2" id="KW-1185">Reference proteome</keyword>
<evidence type="ECO:0000313" key="1">
    <source>
        <dbReference type="EMBL" id="KAI3376829.1"/>
    </source>
</evidence>
<evidence type="ECO:0000313" key="2">
    <source>
        <dbReference type="Proteomes" id="UP000831701"/>
    </source>
</evidence>
<dbReference type="Proteomes" id="UP000831701">
    <property type="component" value="Chromosome 1"/>
</dbReference>
<dbReference type="EMBL" id="CM041531">
    <property type="protein sequence ID" value="KAI3376829.1"/>
    <property type="molecule type" value="Genomic_DNA"/>
</dbReference>
<gene>
    <name evidence="1" type="ORF">L3Q82_000403</name>
</gene>